<keyword evidence="2" id="KW-1185">Reference proteome</keyword>
<dbReference type="EMBL" id="JANBUN010000106">
    <property type="protein sequence ID" value="KAJ2806856.1"/>
    <property type="molecule type" value="Genomic_DNA"/>
</dbReference>
<protein>
    <submittedName>
        <fullName evidence="1">tRNA-splicing endonuclease subunit sen54</fullName>
    </submittedName>
</protein>
<accession>A0ACC1LEW9</accession>
<name>A0ACC1LEW9_9FUNG</name>
<comment type="caution">
    <text evidence="1">The sequence shown here is derived from an EMBL/GenBank/DDBJ whole genome shotgun (WGS) entry which is preliminary data.</text>
</comment>
<keyword evidence="1" id="KW-0540">Nuclease</keyword>
<keyword evidence="1" id="KW-0255">Endonuclease</keyword>
<sequence length="260" mass="27635">MEAHSDDGAASEDADGPSGLALFLGDAGAKAGLPGKLQRPSAAAGELARIDVLLETYSRMLRAAPRKARKSCAGLLQAGEPLVAVDRPVDTVARTSGQTRKGVTYLCPEEWLLFVERGTLVVTRHGGGGEACALGLPDAWAAALGHAELDLDAYRGYAYLRRLGYVVVCGSSDGGGPSAGPQPTPVRADRPPPALLAHSYGDVFRWLRRLAPQPALLAHVQCGRQPAVRHLPGHYDVYTPTHPYKKRAPGLPQLRMVVQR</sequence>
<evidence type="ECO:0000313" key="1">
    <source>
        <dbReference type="EMBL" id="KAJ2806856.1"/>
    </source>
</evidence>
<reference evidence="1" key="1">
    <citation type="submission" date="2022-07" db="EMBL/GenBank/DDBJ databases">
        <title>Phylogenomic reconstructions and comparative analyses of Kickxellomycotina fungi.</title>
        <authorList>
            <person name="Reynolds N.K."/>
            <person name="Stajich J.E."/>
            <person name="Barry K."/>
            <person name="Grigoriev I.V."/>
            <person name="Crous P."/>
            <person name="Smith M.E."/>
        </authorList>
    </citation>
    <scope>NUCLEOTIDE SEQUENCE</scope>
    <source>
        <strain evidence="1">BCRC 34780</strain>
    </source>
</reference>
<proteinExistence type="predicted"/>
<evidence type="ECO:0000313" key="2">
    <source>
        <dbReference type="Proteomes" id="UP001140087"/>
    </source>
</evidence>
<organism evidence="1 2">
    <name type="scientific">Coemansia helicoidea</name>
    <dbReference type="NCBI Taxonomy" id="1286919"/>
    <lineage>
        <taxon>Eukaryota</taxon>
        <taxon>Fungi</taxon>
        <taxon>Fungi incertae sedis</taxon>
        <taxon>Zoopagomycota</taxon>
        <taxon>Kickxellomycotina</taxon>
        <taxon>Kickxellomycetes</taxon>
        <taxon>Kickxellales</taxon>
        <taxon>Kickxellaceae</taxon>
        <taxon>Coemansia</taxon>
    </lineage>
</organism>
<gene>
    <name evidence="1" type="primary">SEN54</name>
    <name evidence="1" type="ORF">H4R21_000701</name>
</gene>
<dbReference type="Proteomes" id="UP001140087">
    <property type="component" value="Unassembled WGS sequence"/>
</dbReference>
<keyword evidence="1" id="KW-0378">Hydrolase</keyword>